<dbReference type="GO" id="GO:0000160">
    <property type="term" value="P:phosphorelay signal transduction system"/>
    <property type="evidence" value="ECO:0007669"/>
    <property type="project" value="UniProtKB-KW"/>
</dbReference>
<keyword evidence="3" id="KW-0805">Transcription regulation</keyword>
<evidence type="ECO:0000256" key="4">
    <source>
        <dbReference type="ARBA" id="ARBA00023125"/>
    </source>
</evidence>
<comment type="caution">
    <text evidence="8">The sequence shown here is derived from an EMBL/GenBank/DDBJ whole genome shotgun (WGS) entry which is preliminary data.</text>
</comment>
<dbReference type="FunFam" id="3.40.50.2300:FF:000001">
    <property type="entry name" value="DNA-binding response regulator PhoB"/>
    <property type="match status" value="1"/>
</dbReference>
<dbReference type="PROSITE" id="PS50110">
    <property type="entry name" value="RESPONSE_REGULATORY"/>
    <property type="match status" value="1"/>
</dbReference>
<reference evidence="8" key="1">
    <citation type="submission" date="2020-07" db="EMBL/GenBank/DDBJ databases">
        <title>Huge and variable diversity of episymbiotic CPR bacteria and DPANN archaea in groundwater ecosystems.</title>
        <authorList>
            <person name="He C.Y."/>
            <person name="Keren R."/>
            <person name="Whittaker M."/>
            <person name="Farag I.F."/>
            <person name="Doudna J."/>
            <person name="Cate J.H.D."/>
            <person name="Banfield J.F."/>
        </authorList>
    </citation>
    <scope>NUCLEOTIDE SEQUENCE</scope>
    <source>
        <strain evidence="8">NC_groundwater_1520_Pr4_B-0.1um_53_5</strain>
    </source>
</reference>
<dbReference type="PANTHER" id="PTHR44591">
    <property type="entry name" value="STRESS RESPONSE REGULATOR PROTEIN 1"/>
    <property type="match status" value="1"/>
</dbReference>
<evidence type="ECO:0000256" key="2">
    <source>
        <dbReference type="ARBA" id="ARBA00023012"/>
    </source>
</evidence>
<evidence type="ECO:0000259" key="7">
    <source>
        <dbReference type="PROSITE" id="PS50110"/>
    </source>
</evidence>
<dbReference type="SMART" id="SM00448">
    <property type="entry name" value="REC"/>
    <property type="match status" value="1"/>
</dbReference>
<keyword evidence="1 6" id="KW-0597">Phosphoprotein</keyword>
<keyword evidence="5" id="KW-0804">Transcription</keyword>
<proteinExistence type="predicted"/>
<name>A0A933IAA4_UNCT6</name>
<dbReference type="InterPro" id="IPR050595">
    <property type="entry name" value="Bact_response_regulator"/>
</dbReference>
<dbReference type="PANTHER" id="PTHR44591:SF3">
    <property type="entry name" value="RESPONSE REGULATORY DOMAIN-CONTAINING PROTEIN"/>
    <property type="match status" value="1"/>
</dbReference>
<evidence type="ECO:0000313" key="9">
    <source>
        <dbReference type="Proteomes" id="UP000736328"/>
    </source>
</evidence>
<feature type="domain" description="Response regulatory" evidence="7">
    <location>
        <begin position="5"/>
        <end position="121"/>
    </location>
</feature>
<dbReference type="InterPro" id="IPR001789">
    <property type="entry name" value="Sig_transdc_resp-reg_receiver"/>
</dbReference>
<dbReference type="InterPro" id="IPR011006">
    <property type="entry name" value="CheY-like_superfamily"/>
</dbReference>
<sequence length="212" mass="23586">MPGYKILVADDEVNIVKIMEFELKKNGYEVFTANDGAEAFELAKQNTPDLILSDIMMPKMDGYELCQKVKEIPGMRGTPFIFLTAKTGQENRIQGYLLGASKYITKPCSRQELIKAIDMRLKLAEQAKKLFAQKAKKFTGDLSIISVFSLLDMFFIGNWSGYVEMGSGDGHRGLLEINDSRISAWNLDGASDEAALGNLLSWTQGKFAAEHV</sequence>
<dbReference type="Pfam" id="PF00072">
    <property type="entry name" value="Response_reg"/>
    <property type="match status" value="1"/>
</dbReference>
<evidence type="ECO:0000313" key="8">
    <source>
        <dbReference type="EMBL" id="MBI4727376.1"/>
    </source>
</evidence>
<dbReference type="Proteomes" id="UP000736328">
    <property type="component" value="Unassembled WGS sequence"/>
</dbReference>
<organism evidence="8 9">
    <name type="scientific">candidate division TA06 bacterium</name>
    <dbReference type="NCBI Taxonomy" id="2250710"/>
    <lineage>
        <taxon>Bacteria</taxon>
        <taxon>Bacteria division TA06</taxon>
    </lineage>
</organism>
<evidence type="ECO:0000256" key="5">
    <source>
        <dbReference type="ARBA" id="ARBA00023163"/>
    </source>
</evidence>
<keyword evidence="4" id="KW-0238">DNA-binding</keyword>
<dbReference type="Gene3D" id="3.40.50.2300">
    <property type="match status" value="1"/>
</dbReference>
<dbReference type="SUPFAM" id="SSF52172">
    <property type="entry name" value="CheY-like"/>
    <property type="match status" value="1"/>
</dbReference>
<gene>
    <name evidence="8" type="ORF">HY768_09200</name>
</gene>
<dbReference type="GO" id="GO:0003677">
    <property type="term" value="F:DNA binding"/>
    <property type="evidence" value="ECO:0007669"/>
    <property type="project" value="UniProtKB-KW"/>
</dbReference>
<evidence type="ECO:0000256" key="6">
    <source>
        <dbReference type="PROSITE-ProRule" id="PRU00169"/>
    </source>
</evidence>
<evidence type="ECO:0000256" key="3">
    <source>
        <dbReference type="ARBA" id="ARBA00023015"/>
    </source>
</evidence>
<dbReference type="CDD" id="cd17574">
    <property type="entry name" value="REC_OmpR"/>
    <property type="match status" value="1"/>
</dbReference>
<evidence type="ECO:0000256" key="1">
    <source>
        <dbReference type="ARBA" id="ARBA00022553"/>
    </source>
</evidence>
<dbReference type="AlphaFoldDB" id="A0A933IAA4"/>
<accession>A0A933IAA4</accession>
<keyword evidence="2" id="KW-0902">Two-component regulatory system</keyword>
<dbReference type="EMBL" id="JACQXR010000120">
    <property type="protein sequence ID" value="MBI4727376.1"/>
    <property type="molecule type" value="Genomic_DNA"/>
</dbReference>
<protein>
    <submittedName>
        <fullName evidence="8">Response regulator</fullName>
    </submittedName>
</protein>
<feature type="modified residue" description="4-aspartylphosphate" evidence="6">
    <location>
        <position position="54"/>
    </location>
</feature>